<sequence>MQRENEYVAILQHLYQKSLILQDIGLFHPVLKFYFIDSLAHLDYTLGTYAYNIQSPKNIMAGEYLRWRIDEEKKGDRPRFGAFIEWLKVEHPESFEKLPTLWQMIYDSADPAHYRSFRIILNPDSKAPIPARFFRDAIEEFFGKAFLKSLYDEASLSTLLNEFLTRTG</sequence>
<dbReference type="EMBL" id="CP001338">
    <property type="protein sequence ID" value="ACL15963.1"/>
    <property type="molecule type" value="Genomic_DNA"/>
</dbReference>
<evidence type="ECO:0000313" key="2">
    <source>
        <dbReference type="Proteomes" id="UP000002457"/>
    </source>
</evidence>
<dbReference type="HOGENOM" id="CLU_1574949_0_0_2"/>
<dbReference type="RefSeq" id="WP_012617282.1">
    <property type="nucleotide sequence ID" value="NC_011832.1"/>
</dbReference>
<gene>
    <name evidence="1" type="ordered locus">Mpal_0592</name>
</gene>
<keyword evidence="2" id="KW-1185">Reference proteome</keyword>
<accession>B8GFB5</accession>
<name>B8GFB5_METPE</name>
<dbReference type="STRING" id="521011.Mpal_0592"/>
<dbReference type="eggNOG" id="arCOG05301">
    <property type="taxonomic scope" value="Archaea"/>
</dbReference>
<dbReference type="Proteomes" id="UP000002457">
    <property type="component" value="Chromosome"/>
</dbReference>
<dbReference type="OrthoDB" id="114454at2157"/>
<proteinExistence type="predicted"/>
<evidence type="ECO:0000313" key="1">
    <source>
        <dbReference type="EMBL" id="ACL15963.1"/>
    </source>
</evidence>
<dbReference type="KEGG" id="mpl:Mpal_0592"/>
<protein>
    <submittedName>
        <fullName evidence="1">Uncharacterized protein</fullName>
    </submittedName>
</protein>
<dbReference type="AlphaFoldDB" id="B8GFB5"/>
<organism evidence="1 2">
    <name type="scientific">Methanosphaerula palustris (strain ATCC BAA-1556 / DSM 19958 / E1-9c)</name>
    <dbReference type="NCBI Taxonomy" id="521011"/>
    <lineage>
        <taxon>Archaea</taxon>
        <taxon>Methanobacteriati</taxon>
        <taxon>Methanobacteriota</taxon>
        <taxon>Stenosarchaea group</taxon>
        <taxon>Methanomicrobia</taxon>
        <taxon>Methanomicrobiales</taxon>
        <taxon>Methanoregulaceae</taxon>
        <taxon>Methanosphaerula</taxon>
    </lineage>
</organism>
<reference evidence="1 2" key="1">
    <citation type="journal article" date="2015" name="Genome Announc.">
        <title>Complete Genome Sequence of Methanosphaerula palustris E1-9CT, a Hydrogenotrophic Methanogen Isolated from a Minerotrophic Fen Peatland.</title>
        <authorList>
            <person name="Cadillo-Quiroz H."/>
            <person name="Browne P."/>
            <person name="Kyrpides N."/>
            <person name="Woyke T."/>
            <person name="Goodwin L."/>
            <person name="Detter C."/>
            <person name="Yavitt J.B."/>
            <person name="Zinder S.H."/>
        </authorList>
    </citation>
    <scope>NUCLEOTIDE SEQUENCE [LARGE SCALE GENOMIC DNA]</scope>
    <source>
        <strain evidence="2">ATCC BAA-1556 / DSM 19958 / E1-9c</strain>
    </source>
</reference>
<dbReference type="GeneID" id="7270177"/>